<organism evidence="9 10">
    <name type="scientific">Phaeobacter gallaeciensis</name>
    <dbReference type="NCBI Taxonomy" id="60890"/>
    <lineage>
        <taxon>Bacteria</taxon>
        <taxon>Pseudomonadati</taxon>
        <taxon>Pseudomonadota</taxon>
        <taxon>Alphaproteobacteria</taxon>
        <taxon>Rhodobacterales</taxon>
        <taxon>Roseobacteraceae</taxon>
        <taxon>Phaeobacter</taxon>
    </lineage>
</organism>
<dbReference type="GO" id="GO:0071555">
    <property type="term" value="P:cell wall organization"/>
    <property type="evidence" value="ECO:0007669"/>
    <property type="project" value="UniProtKB-UniRule"/>
</dbReference>
<evidence type="ECO:0000256" key="1">
    <source>
        <dbReference type="ARBA" id="ARBA00004752"/>
    </source>
</evidence>
<dbReference type="GO" id="GO:0016740">
    <property type="term" value="F:transferase activity"/>
    <property type="evidence" value="ECO:0007669"/>
    <property type="project" value="UniProtKB-KW"/>
</dbReference>
<dbReference type="PANTHER" id="PTHR36699">
    <property type="entry name" value="LD-TRANSPEPTIDASE"/>
    <property type="match status" value="1"/>
</dbReference>
<evidence type="ECO:0000256" key="4">
    <source>
        <dbReference type="ARBA" id="ARBA00022960"/>
    </source>
</evidence>
<dbReference type="EMBL" id="JARCJK010000004">
    <property type="protein sequence ID" value="MDE4166224.1"/>
    <property type="molecule type" value="Genomic_DNA"/>
</dbReference>
<protein>
    <submittedName>
        <fullName evidence="9">L,D-transpeptidase family protein</fullName>
    </submittedName>
</protein>
<dbReference type="GO" id="GO:0009252">
    <property type="term" value="P:peptidoglycan biosynthetic process"/>
    <property type="evidence" value="ECO:0007669"/>
    <property type="project" value="UniProtKB-KW"/>
</dbReference>
<comment type="pathway">
    <text evidence="1 7">Cell wall biogenesis; peptidoglycan biosynthesis.</text>
</comment>
<dbReference type="GO" id="GO:0008360">
    <property type="term" value="P:regulation of cell shape"/>
    <property type="evidence" value="ECO:0007669"/>
    <property type="project" value="UniProtKB-UniRule"/>
</dbReference>
<evidence type="ECO:0000313" key="10">
    <source>
        <dbReference type="Proteomes" id="UP001218364"/>
    </source>
</evidence>
<dbReference type="PROSITE" id="PS51257">
    <property type="entry name" value="PROKAR_LIPOPROTEIN"/>
    <property type="match status" value="1"/>
</dbReference>
<dbReference type="PANTHER" id="PTHR36699:SF1">
    <property type="entry name" value="L,D-TRANSPEPTIDASE YAFK-RELATED"/>
    <property type="match status" value="1"/>
</dbReference>
<keyword evidence="3" id="KW-0808">Transferase</keyword>
<reference evidence="9 10" key="1">
    <citation type="submission" date="2023-02" db="EMBL/GenBank/DDBJ databases">
        <title>Population genomics of bacteria associated with diatom.</title>
        <authorList>
            <person name="Xie J."/>
            <person name="Wang H."/>
        </authorList>
    </citation>
    <scope>NUCLEOTIDE SEQUENCE [LARGE SCALE GENOMIC DNA]</scope>
    <source>
        <strain evidence="9 10">PT47_8</strain>
    </source>
</reference>
<accession>A0AAW6KVV9</accession>
<proteinExistence type="inferred from homology"/>
<evidence type="ECO:0000259" key="8">
    <source>
        <dbReference type="PROSITE" id="PS52029"/>
    </source>
</evidence>
<comment type="caution">
    <text evidence="9">The sequence shown here is derived from an EMBL/GenBank/DDBJ whole genome shotgun (WGS) entry which is preliminary data.</text>
</comment>
<dbReference type="PROSITE" id="PS52029">
    <property type="entry name" value="LD_TPASE"/>
    <property type="match status" value="1"/>
</dbReference>
<dbReference type="CDD" id="cd16913">
    <property type="entry name" value="YkuD_like"/>
    <property type="match status" value="1"/>
</dbReference>
<keyword evidence="6 7" id="KW-0961">Cell wall biogenesis/degradation</keyword>
<keyword evidence="5 7" id="KW-0573">Peptidoglycan synthesis</keyword>
<evidence type="ECO:0000256" key="2">
    <source>
        <dbReference type="ARBA" id="ARBA00005992"/>
    </source>
</evidence>
<dbReference type="RefSeq" id="WP_065272064.1">
    <property type="nucleotide sequence ID" value="NZ_CP015124.1"/>
</dbReference>
<dbReference type="GO" id="GO:0004180">
    <property type="term" value="F:carboxypeptidase activity"/>
    <property type="evidence" value="ECO:0007669"/>
    <property type="project" value="UniProtKB-ARBA"/>
</dbReference>
<dbReference type="Pfam" id="PF03734">
    <property type="entry name" value="YkuD"/>
    <property type="match status" value="1"/>
</dbReference>
<feature type="domain" description="L,D-TPase catalytic" evidence="8">
    <location>
        <begin position="35"/>
        <end position="171"/>
    </location>
</feature>
<sequence>MDRRLFGLGAVSCAMVAGCSQAESKFKSYSGPEVTSIVVNKGARKMYLLNNEDVLREYEVDLGFAPDGAKRVEGDGKTPEGTYLIDRRNPNSSFHLSVGISYPNSADVAHAQSLGKKPGGEIFIHGEPNDHKDRKRAARVKDWTAGCIAVKNHEIEEVYAMVQTGTLISLRP</sequence>
<feature type="active site" description="Nucleophile" evidence="7">
    <location>
        <position position="147"/>
    </location>
</feature>
<dbReference type="SUPFAM" id="SSF141523">
    <property type="entry name" value="L,D-transpeptidase catalytic domain-like"/>
    <property type="match status" value="1"/>
</dbReference>
<evidence type="ECO:0000256" key="5">
    <source>
        <dbReference type="ARBA" id="ARBA00022984"/>
    </source>
</evidence>
<dbReference type="InterPro" id="IPR005490">
    <property type="entry name" value="LD_TPept_cat_dom"/>
</dbReference>
<evidence type="ECO:0000256" key="7">
    <source>
        <dbReference type="PROSITE-ProRule" id="PRU01373"/>
    </source>
</evidence>
<gene>
    <name evidence="9" type="ORF">PXK24_10995</name>
</gene>
<evidence type="ECO:0000256" key="6">
    <source>
        <dbReference type="ARBA" id="ARBA00023316"/>
    </source>
</evidence>
<keyword evidence="4 7" id="KW-0133">Cell shape</keyword>
<comment type="similarity">
    <text evidence="2">Belongs to the YkuD family.</text>
</comment>
<evidence type="ECO:0000256" key="3">
    <source>
        <dbReference type="ARBA" id="ARBA00022679"/>
    </source>
</evidence>
<dbReference type="AlphaFoldDB" id="A0AAW6KVV9"/>
<name>A0AAW6KVV9_9RHOB</name>
<evidence type="ECO:0000313" key="9">
    <source>
        <dbReference type="EMBL" id="MDE4166224.1"/>
    </source>
</evidence>
<dbReference type="InterPro" id="IPR038063">
    <property type="entry name" value="Transpep_catalytic_dom"/>
</dbReference>
<feature type="active site" description="Proton donor/acceptor" evidence="7">
    <location>
        <position position="125"/>
    </location>
</feature>
<dbReference type="Gene3D" id="2.40.440.10">
    <property type="entry name" value="L,D-transpeptidase catalytic domain-like"/>
    <property type="match status" value="1"/>
</dbReference>
<dbReference type="Proteomes" id="UP001218364">
    <property type="component" value="Unassembled WGS sequence"/>
</dbReference>